<dbReference type="Pfam" id="PF01134">
    <property type="entry name" value="GIDA"/>
    <property type="match status" value="1"/>
</dbReference>
<dbReference type="PROSITE" id="PS01281">
    <property type="entry name" value="GIDA_2"/>
    <property type="match status" value="1"/>
</dbReference>
<comment type="cofactor">
    <cofactor evidence="1 11">
        <name>FAD</name>
        <dbReference type="ChEBI" id="CHEBI:57692"/>
    </cofactor>
</comment>
<dbReference type="STRING" id="549386.SAMN02927923_01307"/>
<protein>
    <recommendedName>
        <fullName evidence="4 11">tRNA uridine 5-carboxymethylaminomethyl modification enzyme MnmG</fullName>
    </recommendedName>
    <alternativeName>
        <fullName evidence="10 11">Glucose-inhibited division protein A</fullName>
    </alternativeName>
</protein>
<comment type="subunit">
    <text evidence="9 11">Homodimer. Heterotetramer of two MnmE and two MnmG subunits.</text>
</comment>
<evidence type="ECO:0000256" key="1">
    <source>
        <dbReference type="ARBA" id="ARBA00001974"/>
    </source>
</evidence>
<dbReference type="Proteomes" id="UP000199569">
    <property type="component" value="Unassembled WGS sequence"/>
</dbReference>
<dbReference type="EMBL" id="FMVJ01000004">
    <property type="protein sequence ID" value="SCY44128.1"/>
    <property type="molecule type" value="Genomic_DNA"/>
</dbReference>
<evidence type="ECO:0000256" key="9">
    <source>
        <dbReference type="ARBA" id="ARBA00025948"/>
    </source>
</evidence>
<dbReference type="AlphaFoldDB" id="A0A1G5FZW9"/>
<comment type="similarity">
    <text evidence="3 11">Belongs to the MnmG family.</text>
</comment>
<evidence type="ECO:0000256" key="11">
    <source>
        <dbReference type="HAMAP-Rule" id="MF_00129"/>
    </source>
</evidence>
<comment type="subcellular location">
    <subcellularLocation>
        <location evidence="11">Cytoplasm</location>
    </subcellularLocation>
</comment>
<dbReference type="GO" id="GO:0005829">
    <property type="term" value="C:cytosol"/>
    <property type="evidence" value="ECO:0007669"/>
    <property type="project" value="TreeGrafter"/>
</dbReference>
<evidence type="ECO:0000313" key="13">
    <source>
        <dbReference type="EMBL" id="SCY44128.1"/>
    </source>
</evidence>
<dbReference type="InterPro" id="IPR026904">
    <property type="entry name" value="MnmG_C"/>
</dbReference>
<dbReference type="Pfam" id="PF21680">
    <property type="entry name" value="GIDA_C_1st"/>
    <property type="match status" value="1"/>
</dbReference>
<evidence type="ECO:0000256" key="8">
    <source>
        <dbReference type="ARBA" id="ARBA00023027"/>
    </source>
</evidence>
<dbReference type="InterPro" id="IPR049312">
    <property type="entry name" value="GIDA_C_N"/>
</dbReference>
<evidence type="ECO:0000259" key="12">
    <source>
        <dbReference type="SMART" id="SM01228"/>
    </source>
</evidence>
<feature type="domain" description="tRNA uridine 5-carboxymethylaminomethyl modification enzyme C-terminal subdomain" evidence="12">
    <location>
        <begin position="544"/>
        <end position="615"/>
    </location>
</feature>
<dbReference type="InterPro" id="IPR047001">
    <property type="entry name" value="MnmG_C_subdom"/>
</dbReference>
<dbReference type="InterPro" id="IPR044920">
    <property type="entry name" value="MnmG_C_subdom_sf"/>
</dbReference>
<dbReference type="NCBIfam" id="TIGR00136">
    <property type="entry name" value="mnmG_gidA"/>
    <property type="match status" value="1"/>
</dbReference>
<evidence type="ECO:0000256" key="6">
    <source>
        <dbReference type="ARBA" id="ARBA00022694"/>
    </source>
</evidence>
<dbReference type="FunFam" id="3.50.50.60:FF:000002">
    <property type="entry name" value="tRNA uridine 5-carboxymethylaminomethyl modification enzyme MnmG"/>
    <property type="match status" value="1"/>
</dbReference>
<keyword evidence="14" id="KW-1185">Reference proteome</keyword>
<keyword evidence="11" id="KW-0963">Cytoplasm</keyword>
<evidence type="ECO:0000256" key="2">
    <source>
        <dbReference type="ARBA" id="ARBA00003717"/>
    </source>
</evidence>
<keyword evidence="5 11" id="KW-0285">Flavoprotein</keyword>
<dbReference type="Pfam" id="PF13932">
    <property type="entry name" value="SAM_GIDA_C"/>
    <property type="match status" value="1"/>
</dbReference>
<comment type="caution">
    <text evidence="11">Lacks conserved residue(s) required for the propagation of feature annotation.</text>
</comment>
<sequence>MSQISTPDTFDVVVVGGGHAGAEAAAASARMGARTALVTHKLATVGAMSCNPAIGGLGKGHLVREIDALDGVMGRLADKAGIQFRLLNRRKGPAVRGPRTQADRKLYARAMQAELLQTANLTIVEGEADDLVVHDGRVSGLLLADGRTLATGAVVITTGTFLSGLIHIGEKKIPAGRMGERPSLGLPKTFARLGFTLGRLKTGTPPRLDGRTIDWAGVDKQAADDDPVPFSLLTDRITTPQIECGITRTTAKVHELIRGNLHRSAMYSGDIQGTGPRYCPSIEDKVVRFGDRDGHQIFLEPEGLDDITVYPNGISTSLPEEVQLEFLKHIPGLEKVRMLQPAYAIEYDYVDPRNLTSGLETKAVKGLFLAGQINGTTGYEEAGAQGLVAGINAARSAAGQESVVFDRAESYIGVLIDDLITRGVSEPYRMFTSRSEYRLSLRIDNVDERLTGKGLEIGCVGSARGAHFRRSQDEISSLREKLQSLSLTPQEASRQGLNLNQDGVRRSAYQLLSYPTIGWSDLAKVWPDLSSASPQVQERLETDATYAVYLDRQQADIAAYRRDEGIVLEEGLDFQGLPGLSNEIKAKLVLVRPKTLGQAARIEGITPAALTLLAAHAKKSGTRVSRLEKAAIQ</sequence>
<dbReference type="InterPro" id="IPR020595">
    <property type="entry name" value="MnmG-rel_CS"/>
</dbReference>
<comment type="function">
    <text evidence="2 11">NAD-binding protein involved in the addition of a carboxymethylaminomethyl (cmnm) group at the wobble position (U34) of certain tRNAs, forming tRNA-cmnm(5)s(2)U34.</text>
</comment>
<keyword evidence="8 11" id="KW-0520">NAD</keyword>
<organism evidence="13 14">
    <name type="scientific">Microvirga guangxiensis</name>
    <dbReference type="NCBI Taxonomy" id="549386"/>
    <lineage>
        <taxon>Bacteria</taxon>
        <taxon>Pseudomonadati</taxon>
        <taxon>Pseudomonadota</taxon>
        <taxon>Alphaproteobacteria</taxon>
        <taxon>Hyphomicrobiales</taxon>
        <taxon>Methylobacteriaceae</taxon>
        <taxon>Microvirga</taxon>
    </lineage>
</organism>
<dbReference type="Gene3D" id="1.10.10.1800">
    <property type="entry name" value="tRNA uridine 5-carboxymethylaminomethyl modification enzyme MnmG/GidA"/>
    <property type="match status" value="1"/>
</dbReference>
<dbReference type="GO" id="GO:0002098">
    <property type="term" value="P:tRNA wobble uridine modification"/>
    <property type="evidence" value="ECO:0007669"/>
    <property type="project" value="InterPro"/>
</dbReference>
<keyword evidence="6 11" id="KW-0819">tRNA processing</keyword>
<dbReference type="Gene3D" id="3.50.50.60">
    <property type="entry name" value="FAD/NAD(P)-binding domain"/>
    <property type="match status" value="2"/>
</dbReference>
<evidence type="ECO:0000256" key="5">
    <source>
        <dbReference type="ARBA" id="ARBA00022630"/>
    </source>
</evidence>
<accession>A0A1G5FZW9</accession>
<dbReference type="InterPro" id="IPR040131">
    <property type="entry name" value="MnmG_N"/>
</dbReference>
<gene>
    <name evidence="11" type="primary">mnmG</name>
    <name evidence="11" type="synonym">gidA</name>
    <name evidence="13" type="ORF">SAMN02927923_01307</name>
</gene>
<dbReference type="PRINTS" id="PR00411">
    <property type="entry name" value="PNDRDTASEI"/>
</dbReference>
<dbReference type="PANTHER" id="PTHR11806">
    <property type="entry name" value="GLUCOSE INHIBITED DIVISION PROTEIN A"/>
    <property type="match status" value="1"/>
</dbReference>
<dbReference type="GO" id="GO:0030488">
    <property type="term" value="P:tRNA methylation"/>
    <property type="evidence" value="ECO:0007669"/>
    <property type="project" value="TreeGrafter"/>
</dbReference>
<proteinExistence type="inferred from homology"/>
<dbReference type="GO" id="GO:0050660">
    <property type="term" value="F:flavin adenine dinucleotide binding"/>
    <property type="evidence" value="ECO:0007669"/>
    <property type="project" value="UniProtKB-UniRule"/>
</dbReference>
<name>A0A1G5FZW9_9HYPH</name>
<reference evidence="14" key="1">
    <citation type="submission" date="2016-10" db="EMBL/GenBank/DDBJ databases">
        <authorList>
            <person name="Varghese N."/>
            <person name="Submissions S."/>
        </authorList>
    </citation>
    <scope>NUCLEOTIDE SEQUENCE [LARGE SCALE GENOMIC DNA]</scope>
    <source>
        <strain evidence="14">CGMCC 1.7666</strain>
    </source>
</reference>
<dbReference type="InterPro" id="IPR004416">
    <property type="entry name" value="MnmG"/>
</dbReference>
<evidence type="ECO:0000256" key="10">
    <source>
        <dbReference type="ARBA" id="ARBA00031800"/>
    </source>
</evidence>
<dbReference type="SUPFAM" id="SSF51905">
    <property type="entry name" value="FAD/NAD(P)-binding domain"/>
    <property type="match status" value="1"/>
</dbReference>
<evidence type="ECO:0000256" key="3">
    <source>
        <dbReference type="ARBA" id="ARBA00007653"/>
    </source>
</evidence>
<evidence type="ECO:0000256" key="7">
    <source>
        <dbReference type="ARBA" id="ARBA00022827"/>
    </source>
</evidence>
<dbReference type="Gene3D" id="1.10.150.570">
    <property type="entry name" value="GidA associated domain, C-terminal subdomain"/>
    <property type="match status" value="1"/>
</dbReference>
<dbReference type="PROSITE" id="PS01280">
    <property type="entry name" value="GIDA_1"/>
    <property type="match status" value="1"/>
</dbReference>
<dbReference type="SMART" id="SM01228">
    <property type="entry name" value="GIDA_assoc_3"/>
    <property type="match status" value="1"/>
</dbReference>
<dbReference type="FunFam" id="3.50.50.60:FF:000145">
    <property type="entry name" value="tRNA uridine 5-carboxymethylaminomethyl modification enzyme"/>
    <property type="match status" value="1"/>
</dbReference>
<evidence type="ECO:0000313" key="14">
    <source>
        <dbReference type="Proteomes" id="UP000199569"/>
    </source>
</evidence>
<dbReference type="PANTHER" id="PTHR11806:SF0">
    <property type="entry name" value="PROTEIN MTO1 HOMOLOG, MITOCHONDRIAL"/>
    <property type="match status" value="1"/>
</dbReference>
<dbReference type="FunFam" id="1.10.150.570:FF:000001">
    <property type="entry name" value="tRNA uridine 5-carboxymethylaminomethyl modification enzyme MnmG"/>
    <property type="match status" value="1"/>
</dbReference>
<dbReference type="InterPro" id="IPR002218">
    <property type="entry name" value="MnmG-rel"/>
</dbReference>
<evidence type="ECO:0000256" key="4">
    <source>
        <dbReference type="ARBA" id="ARBA00020461"/>
    </source>
</evidence>
<dbReference type="InterPro" id="IPR036188">
    <property type="entry name" value="FAD/NAD-bd_sf"/>
</dbReference>
<dbReference type="HAMAP" id="MF_00129">
    <property type="entry name" value="MnmG_GidA"/>
    <property type="match status" value="1"/>
</dbReference>
<keyword evidence="7 11" id="KW-0274">FAD</keyword>
<feature type="binding site" evidence="11">
    <location>
        <begin position="16"/>
        <end position="21"/>
    </location>
    <ligand>
        <name>FAD</name>
        <dbReference type="ChEBI" id="CHEBI:57692"/>
    </ligand>
</feature>
<dbReference type="RefSeq" id="WP_244510426.1">
    <property type="nucleotide sequence ID" value="NZ_FMVJ01000004.1"/>
</dbReference>
<feature type="binding site" evidence="11">
    <location>
        <begin position="275"/>
        <end position="289"/>
    </location>
    <ligand>
        <name>NAD(+)</name>
        <dbReference type="ChEBI" id="CHEBI:57540"/>
    </ligand>
</feature>